<evidence type="ECO:0000313" key="2">
    <source>
        <dbReference type="Proteomes" id="UP001197974"/>
    </source>
</evidence>
<dbReference type="Proteomes" id="UP001197974">
    <property type="component" value="Chromosome"/>
</dbReference>
<keyword evidence="2" id="KW-1185">Reference proteome</keyword>
<gene>
    <name evidence="1" type="ORF">LC087_12885</name>
</gene>
<evidence type="ECO:0000313" key="1">
    <source>
        <dbReference type="EMBL" id="WLR41750.1"/>
    </source>
</evidence>
<dbReference type="EMBL" id="CP129013">
    <property type="protein sequence ID" value="WLR41750.1"/>
    <property type="molecule type" value="Genomic_DNA"/>
</dbReference>
<protein>
    <submittedName>
        <fullName evidence="1">Uncharacterized protein</fullName>
    </submittedName>
</protein>
<dbReference type="RefSeq" id="WP_226541215.1">
    <property type="nucleotide sequence ID" value="NZ_CP129013.1"/>
</dbReference>
<proteinExistence type="predicted"/>
<sequence>MDRYKVTFEMTNGDEHNYLIDSESSETVENLKNSENGWIEIEDQGETHFIKEDKVTRFKMICVSDISLQEI</sequence>
<reference evidence="1 2" key="1">
    <citation type="submission" date="2023-06" db="EMBL/GenBank/DDBJ databases">
        <title>Five Gram-positive bacteria isolated from mangrove sediments in Shenzhen, Guangdong, China.</title>
        <authorList>
            <person name="Yu S."/>
            <person name="Zheng W."/>
            <person name="Huang Y."/>
        </authorList>
    </citation>
    <scope>NUCLEOTIDE SEQUENCE [LARGE SCALE GENOMIC DNA]</scope>
    <source>
        <strain evidence="1 2">SaN35-3</strain>
    </source>
</reference>
<name>A0ABY9JVS9_9BACI</name>
<organism evidence="1 2">
    <name type="scientific">Bacillus carboniphilus</name>
    <dbReference type="NCBI Taxonomy" id="86663"/>
    <lineage>
        <taxon>Bacteria</taxon>
        <taxon>Bacillati</taxon>
        <taxon>Bacillota</taxon>
        <taxon>Bacilli</taxon>
        <taxon>Bacillales</taxon>
        <taxon>Bacillaceae</taxon>
        <taxon>Bacillus</taxon>
    </lineage>
</organism>
<accession>A0ABY9JVS9</accession>